<feature type="transmembrane region" description="Helical" evidence="6">
    <location>
        <begin position="146"/>
        <end position="164"/>
    </location>
</feature>
<dbReference type="GO" id="GO:0016020">
    <property type="term" value="C:membrane"/>
    <property type="evidence" value="ECO:0007669"/>
    <property type="project" value="UniProtKB-SubCell"/>
</dbReference>
<evidence type="ECO:0000256" key="3">
    <source>
        <dbReference type="ARBA" id="ARBA00022692"/>
    </source>
</evidence>
<dbReference type="PROSITE" id="PS50267">
    <property type="entry name" value="NA_NEUROTRAN_SYMP_3"/>
    <property type="match status" value="1"/>
</dbReference>
<dbReference type="InterPro" id="IPR047218">
    <property type="entry name" value="YocR/YhdH-like"/>
</dbReference>
<dbReference type="PANTHER" id="PTHR42948:SF1">
    <property type="entry name" value="TRANSPORTER"/>
    <property type="match status" value="1"/>
</dbReference>
<sequence>MPQPAAAREHWSSGVGFVLASAGCAIGLGNLWGFVYRASQGGGAVFVVLYLLVVVLILTPVLVAEFVIGRSTGQTPIDALRTVGGSRWGLVGWLFVVASTLVLSYYTVLMGWTGLTLCNALLNGLPATPQLSSQVFASMASGSKAVWGHVTSLLLTGLVVAAGVRRGLERLSLWFMPLLFVLLIGLVVWASGLDGAAQGYRTFLLHWDGSRLLDPTTIRNAFSQAFFSIGAGLGALMTYASYLDRRSRLPSEAVAVVSLDTAVALLAGLVVFPIVSSFGLTDQVSASAVGSGTLFIALPTGLASLGTTGTVAAVVFFSLAYVAAITSAVSMLEVAVASLIDRLGWSRPRAVWSAVAVVALLGLPSALDSDILTAMDKVFGGVALMLGGLLIALLLGWLQPDRYLGDLDQTPPLLKRMLLLGLRWTSPLAIGAGLLLSLVDLLPSWLPNAT</sequence>
<accession>A0A524RNN1</accession>
<comment type="subcellular location">
    <subcellularLocation>
        <location evidence="1">Membrane</location>
        <topology evidence="1">Multi-pass membrane protein</topology>
    </subcellularLocation>
</comment>
<feature type="transmembrane region" description="Helical" evidence="6">
    <location>
        <begin position="418"/>
        <end position="439"/>
    </location>
</feature>
<dbReference type="EMBL" id="SRMO01000059">
    <property type="protein sequence ID" value="TGG92669.1"/>
    <property type="molecule type" value="Genomic_DNA"/>
</dbReference>
<feature type="transmembrane region" description="Helical" evidence="6">
    <location>
        <begin position="350"/>
        <end position="367"/>
    </location>
</feature>
<feature type="transmembrane region" description="Helical" evidence="6">
    <location>
        <begin position="379"/>
        <end position="398"/>
    </location>
</feature>
<keyword evidence="4 6" id="KW-1133">Transmembrane helix</keyword>
<dbReference type="PRINTS" id="PR00176">
    <property type="entry name" value="NANEUSMPORT"/>
</dbReference>
<evidence type="ECO:0000256" key="6">
    <source>
        <dbReference type="SAM" id="Phobius"/>
    </source>
</evidence>
<feature type="transmembrane region" description="Helical" evidence="6">
    <location>
        <begin position="88"/>
        <end position="107"/>
    </location>
</feature>
<dbReference type="Proteomes" id="UP000317990">
    <property type="component" value="Unassembled WGS sequence"/>
</dbReference>
<dbReference type="CDD" id="cd10336">
    <property type="entry name" value="SLC6sbd_Tyt1-Like"/>
    <property type="match status" value="1"/>
</dbReference>
<keyword evidence="2" id="KW-0813">Transport</keyword>
<keyword evidence="5 6" id="KW-0472">Membrane</keyword>
<organism evidence="7 8">
    <name type="scientific">Aphanocapsa feldmannii 277cV</name>
    <dbReference type="NCBI Taxonomy" id="2507553"/>
    <lineage>
        <taxon>Bacteria</taxon>
        <taxon>Bacillati</taxon>
        <taxon>Cyanobacteriota</taxon>
        <taxon>Cyanophyceae</taxon>
        <taxon>Oscillatoriophycideae</taxon>
        <taxon>Chroococcales</taxon>
        <taxon>Microcystaceae</taxon>
        <taxon>Aphanocapsa</taxon>
    </lineage>
</organism>
<name>A0A524RNN1_9CHRO</name>
<feature type="transmembrane region" description="Helical" evidence="6">
    <location>
        <begin position="221"/>
        <end position="242"/>
    </location>
</feature>
<dbReference type="InterPro" id="IPR037272">
    <property type="entry name" value="SNS_sf"/>
</dbReference>
<feature type="transmembrane region" description="Helical" evidence="6">
    <location>
        <begin position="44"/>
        <end position="68"/>
    </location>
</feature>
<dbReference type="InterPro" id="IPR000175">
    <property type="entry name" value="Na/ntran_symport"/>
</dbReference>
<evidence type="ECO:0000256" key="1">
    <source>
        <dbReference type="ARBA" id="ARBA00004141"/>
    </source>
</evidence>
<protein>
    <submittedName>
        <fullName evidence="7">Sodium-dependent transporter</fullName>
    </submittedName>
</protein>
<gene>
    <name evidence="7" type="ORF">ERJ67_05580</name>
</gene>
<dbReference type="Pfam" id="PF00209">
    <property type="entry name" value="SNF"/>
    <property type="match status" value="2"/>
</dbReference>
<dbReference type="NCBIfam" id="NF037979">
    <property type="entry name" value="Na_transp"/>
    <property type="match status" value="1"/>
</dbReference>
<feature type="transmembrane region" description="Helical" evidence="6">
    <location>
        <begin position="254"/>
        <end position="275"/>
    </location>
</feature>
<feature type="transmembrane region" description="Helical" evidence="6">
    <location>
        <begin position="12"/>
        <end position="32"/>
    </location>
</feature>
<keyword evidence="3 6" id="KW-0812">Transmembrane</keyword>
<feature type="transmembrane region" description="Helical" evidence="6">
    <location>
        <begin position="171"/>
        <end position="191"/>
    </location>
</feature>
<proteinExistence type="predicted"/>
<dbReference type="PANTHER" id="PTHR42948">
    <property type="entry name" value="TRANSPORTER"/>
    <property type="match status" value="1"/>
</dbReference>
<evidence type="ECO:0000256" key="2">
    <source>
        <dbReference type="ARBA" id="ARBA00022448"/>
    </source>
</evidence>
<evidence type="ECO:0000313" key="7">
    <source>
        <dbReference type="EMBL" id="TGG92669.1"/>
    </source>
</evidence>
<reference evidence="7 8" key="1">
    <citation type="journal article" date="2019" name="mSystems">
        <title>Life at home and on the roam: Genomic adaptions reflect the dual lifestyle of an intracellular, facultative symbiont.</title>
        <authorList>
            <person name="Burgsdorf I."/>
        </authorList>
    </citation>
    <scope>NUCLEOTIDE SEQUENCE [LARGE SCALE GENOMIC DNA]</scope>
    <source>
        <strain evidence="7">277cV</strain>
    </source>
</reference>
<evidence type="ECO:0000313" key="8">
    <source>
        <dbReference type="Proteomes" id="UP000317990"/>
    </source>
</evidence>
<evidence type="ECO:0000256" key="4">
    <source>
        <dbReference type="ARBA" id="ARBA00022989"/>
    </source>
</evidence>
<dbReference type="AlphaFoldDB" id="A0A524RNN1"/>
<comment type="caution">
    <text evidence="7">The sequence shown here is derived from an EMBL/GenBank/DDBJ whole genome shotgun (WGS) entry which is preliminary data.</text>
</comment>
<evidence type="ECO:0000256" key="5">
    <source>
        <dbReference type="ARBA" id="ARBA00023136"/>
    </source>
</evidence>
<feature type="transmembrane region" description="Helical" evidence="6">
    <location>
        <begin position="311"/>
        <end position="338"/>
    </location>
</feature>
<dbReference type="SUPFAM" id="SSF161070">
    <property type="entry name" value="SNF-like"/>
    <property type="match status" value="1"/>
</dbReference>